<dbReference type="GO" id="GO:0046872">
    <property type="term" value="F:metal ion binding"/>
    <property type="evidence" value="ECO:0007669"/>
    <property type="project" value="UniProtKB-KW"/>
</dbReference>
<dbReference type="Gene3D" id="3.30.470.30">
    <property type="entry name" value="DNA ligase/mRNA capping enzyme"/>
    <property type="match status" value="1"/>
</dbReference>
<organism evidence="12">
    <name type="scientific">Candidatus Mycoplasma haematominutum 'Birmingham 1'</name>
    <dbReference type="NCBI Taxonomy" id="1116213"/>
    <lineage>
        <taxon>Bacteria</taxon>
        <taxon>Bacillati</taxon>
        <taxon>Mycoplasmatota</taxon>
        <taxon>Mollicutes</taxon>
        <taxon>Mycoplasmataceae</taxon>
        <taxon>Mycoplasma</taxon>
    </lineage>
</organism>
<dbReference type="InterPro" id="IPR010994">
    <property type="entry name" value="RuvA_2-like"/>
</dbReference>
<evidence type="ECO:0000256" key="7">
    <source>
        <dbReference type="ARBA" id="ARBA00023027"/>
    </source>
</evidence>
<proteinExistence type="inferred from homology"/>
<evidence type="ECO:0000256" key="4">
    <source>
        <dbReference type="ARBA" id="ARBA00022763"/>
    </source>
</evidence>
<evidence type="ECO:0000256" key="9">
    <source>
        <dbReference type="ARBA" id="ARBA00034005"/>
    </source>
</evidence>
<dbReference type="EMBL" id="HE613254">
    <property type="protein sequence ID" value="CCE66687.1"/>
    <property type="molecule type" value="Genomic_DNA"/>
</dbReference>
<comment type="similarity">
    <text evidence="10">Belongs to the NAD-dependent DNA ligase family. LigA subfamily.</text>
</comment>
<dbReference type="InterPro" id="IPR013839">
    <property type="entry name" value="DNAligase_adenylation"/>
</dbReference>
<dbReference type="HOGENOM" id="CLU_007764_2_1_14"/>
<keyword evidence="8 10" id="KW-0234">DNA repair</keyword>
<feature type="binding site" evidence="10">
    <location>
        <position position="304"/>
    </location>
    <ligand>
        <name>NAD(+)</name>
        <dbReference type="ChEBI" id="CHEBI:57540"/>
    </ligand>
</feature>
<evidence type="ECO:0000259" key="11">
    <source>
        <dbReference type="SMART" id="SM00532"/>
    </source>
</evidence>
<dbReference type="InterPro" id="IPR012340">
    <property type="entry name" value="NA-bd_OB-fold"/>
</dbReference>
<dbReference type="NCBIfam" id="TIGR00575">
    <property type="entry name" value="dnlj"/>
    <property type="match status" value="1"/>
</dbReference>
<dbReference type="GO" id="GO:0003911">
    <property type="term" value="F:DNA ligase (NAD+) activity"/>
    <property type="evidence" value="ECO:0007669"/>
    <property type="project" value="UniProtKB-UniRule"/>
</dbReference>
<feature type="binding site" evidence="10">
    <location>
        <position position="163"/>
    </location>
    <ligand>
        <name>NAD(+)</name>
        <dbReference type="ChEBI" id="CHEBI:57540"/>
    </ligand>
</feature>
<feature type="domain" description="NAD-dependent DNA ligase N-terminal" evidence="11">
    <location>
        <begin position="2"/>
        <end position="433"/>
    </location>
</feature>
<keyword evidence="4 10" id="KW-0227">DNA damage</keyword>
<dbReference type="Pfam" id="PF03120">
    <property type="entry name" value="OB_DNA_ligase"/>
    <property type="match status" value="1"/>
</dbReference>
<feature type="binding site" evidence="10">
    <location>
        <begin position="70"/>
        <end position="71"/>
    </location>
    <ligand>
        <name>NAD(+)</name>
        <dbReference type="ChEBI" id="CHEBI:57540"/>
    </ligand>
</feature>
<dbReference type="InterPro" id="IPR001357">
    <property type="entry name" value="BRCT_dom"/>
</dbReference>
<dbReference type="GO" id="GO:0006260">
    <property type="term" value="P:DNA replication"/>
    <property type="evidence" value="ECO:0007669"/>
    <property type="project" value="UniProtKB-KW"/>
</dbReference>
<dbReference type="SUPFAM" id="SSF56091">
    <property type="entry name" value="DNA ligase/mRNA capping enzyme, catalytic domain"/>
    <property type="match status" value="1"/>
</dbReference>
<dbReference type="InterPro" id="IPR018239">
    <property type="entry name" value="DNA_ligase_AS"/>
</dbReference>
<protein>
    <recommendedName>
        <fullName evidence="10">DNA ligase</fullName>
        <ecNumber evidence="10">6.5.1.2</ecNumber>
    </recommendedName>
    <alternativeName>
        <fullName evidence="10">Polydeoxyribonucleotide synthase [NAD(+)]</fullName>
    </alternativeName>
</protein>
<keyword evidence="5 10" id="KW-0862">Zinc</keyword>
<keyword evidence="7 10" id="KW-0520">NAD</keyword>
<evidence type="ECO:0000313" key="12">
    <source>
        <dbReference type="EMBL" id="CCE66687.1"/>
    </source>
</evidence>
<gene>
    <name evidence="10 12" type="primary">ligA</name>
    <name evidence="12" type="ORF">MHM_01690</name>
</gene>
<dbReference type="PROSITE" id="PS01055">
    <property type="entry name" value="DNA_LIGASE_N1"/>
    <property type="match status" value="1"/>
</dbReference>
<dbReference type="Gene3D" id="2.40.50.140">
    <property type="entry name" value="Nucleic acid-binding proteins"/>
    <property type="match status" value="1"/>
</dbReference>
<feature type="active site" description="N6-AMP-lysine intermediate" evidence="10">
    <location>
        <position position="108"/>
    </location>
</feature>
<feature type="binding site" evidence="10">
    <location>
        <position position="417"/>
    </location>
    <ligand>
        <name>Zn(2+)</name>
        <dbReference type="ChEBI" id="CHEBI:29105"/>
    </ligand>
</feature>
<comment type="function">
    <text evidence="10">DNA ligase that catalyzes the formation of phosphodiester linkages between 5'-phosphoryl and 3'-hydroxyl groups in double-stranded DNA using NAD as a coenzyme and as the energy source for the reaction. It is essential for DNA replication and repair of damaged DNA.</text>
</comment>
<dbReference type="KEGG" id="mhb:MHM_01690"/>
<evidence type="ECO:0000256" key="8">
    <source>
        <dbReference type="ARBA" id="ARBA00023204"/>
    </source>
</evidence>
<keyword evidence="3 10" id="KW-0479">Metal-binding</keyword>
<dbReference type="InterPro" id="IPR004149">
    <property type="entry name" value="Znf_DNAligase_C4"/>
</dbReference>
<dbReference type="AlphaFoldDB" id="G8C2Y9"/>
<dbReference type="PIRSF" id="PIRSF001604">
    <property type="entry name" value="LigA"/>
    <property type="match status" value="1"/>
</dbReference>
<evidence type="ECO:0000256" key="2">
    <source>
        <dbReference type="ARBA" id="ARBA00022705"/>
    </source>
</evidence>
<dbReference type="InterPro" id="IPR041663">
    <property type="entry name" value="DisA/LigA_HHH"/>
</dbReference>
<evidence type="ECO:0000256" key="3">
    <source>
        <dbReference type="ARBA" id="ARBA00022723"/>
    </source>
</evidence>
<dbReference type="InterPro" id="IPR004150">
    <property type="entry name" value="NAD_DNA_ligase_OB"/>
</dbReference>
<dbReference type="Gene3D" id="3.40.50.10190">
    <property type="entry name" value="BRCT domain"/>
    <property type="match status" value="1"/>
</dbReference>
<dbReference type="Pfam" id="PF03119">
    <property type="entry name" value="DNA_ligase_ZBD"/>
    <property type="match status" value="1"/>
</dbReference>
<dbReference type="Gene3D" id="1.10.150.20">
    <property type="entry name" value="5' to 3' exonuclease, C-terminal subdomain"/>
    <property type="match status" value="2"/>
</dbReference>
<dbReference type="SMART" id="SM00532">
    <property type="entry name" value="LIGANc"/>
    <property type="match status" value="1"/>
</dbReference>
<dbReference type="SUPFAM" id="SSF50249">
    <property type="entry name" value="Nucleic acid-binding proteins"/>
    <property type="match status" value="1"/>
</dbReference>
<dbReference type="Pfam" id="PF12826">
    <property type="entry name" value="HHH_2"/>
    <property type="match status" value="1"/>
</dbReference>
<dbReference type="PATRIC" id="fig|1116213.3.peg.180"/>
<feature type="binding site" evidence="10">
    <location>
        <position position="106"/>
    </location>
    <ligand>
        <name>NAD(+)</name>
        <dbReference type="ChEBI" id="CHEBI:57540"/>
    </ligand>
</feature>
<dbReference type="Gene3D" id="1.10.287.610">
    <property type="entry name" value="Helix hairpin bin"/>
    <property type="match status" value="1"/>
</dbReference>
<dbReference type="OrthoDB" id="9759736at2"/>
<dbReference type="SUPFAM" id="SSF52113">
    <property type="entry name" value="BRCT domain"/>
    <property type="match status" value="1"/>
</dbReference>
<dbReference type="InterPro" id="IPR001679">
    <property type="entry name" value="DNA_ligase"/>
</dbReference>
<dbReference type="SUPFAM" id="SSF47781">
    <property type="entry name" value="RuvA domain 2-like"/>
    <property type="match status" value="1"/>
</dbReference>
<dbReference type="Pfam" id="PF01653">
    <property type="entry name" value="DNA_ligase_aden"/>
    <property type="match status" value="1"/>
</dbReference>
<feature type="binding site" evidence="10">
    <location>
        <position position="397"/>
    </location>
    <ligand>
        <name>Zn(2+)</name>
        <dbReference type="ChEBI" id="CHEBI:29105"/>
    </ligand>
</feature>
<comment type="caution">
    <text evidence="10">Lacks conserved residue(s) required for the propagation of feature annotation.</text>
</comment>
<comment type="cofactor">
    <cofactor evidence="10">
        <name>Mg(2+)</name>
        <dbReference type="ChEBI" id="CHEBI:18420"/>
    </cofactor>
    <cofactor evidence="10">
        <name>Mn(2+)</name>
        <dbReference type="ChEBI" id="CHEBI:29035"/>
    </cofactor>
</comment>
<evidence type="ECO:0000256" key="10">
    <source>
        <dbReference type="HAMAP-Rule" id="MF_01588"/>
    </source>
</evidence>
<evidence type="ECO:0000256" key="1">
    <source>
        <dbReference type="ARBA" id="ARBA00022598"/>
    </source>
</evidence>
<feature type="binding site" evidence="10">
    <location>
        <position position="394"/>
    </location>
    <ligand>
        <name>Zn(2+)</name>
        <dbReference type="ChEBI" id="CHEBI:29105"/>
    </ligand>
</feature>
<keyword evidence="2 10" id="KW-0235">DNA replication</keyword>
<dbReference type="InterPro" id="IPR013840">
    <property type="entry name" value="DNAligase_N"/>
</dbReference>
<dbReference type="InterPro" id="IPR036420">
    <property type="entry name" value="BRCT_dom_sf"/>
</dbReference>
<reference evidence="12" key="1">
    <citation type="submission" date="2011-11" db="EMBL/GenBank/DDBJ databases">
        <title>Complete genome sequence of Candidatus Mycoplasma haemominutum.</title>
        <authorList>
            <person name="Barker E.N."/>
            <person name="Darby A.C."/>
            <person name="Helps C.R."/>
            <person name="Peters I.R."/>
            <person name="Hughes M.A."/>
            <person name="Radford A.D."/>
            <person name="Novacco M."/>
            <person name="Boretti F."/>
            <person name="Hofmann-Lehmann R."/>
            <person name="Tasker S."/>
        </authorList>
    </citation>
    <scope>NUCLEOTIDE SEQUENCE</scope>
    <source>
        <strain evidence="12">Birmingham 1</strain>
    </source>
</reference>
<dbReference type="EC" id="6.5.1.2" evidence="10"/>
<feature type="binding site" evidence="10">
    <location>
        <position position="129"/>
    </location>
    <ligand>
        <name>NAD(+)</name>
        <dbReference type="ChEBI" id="CHEBI:57540"/>
    </ligand>
</feature>
<name>G8C2Y9_9MOLU</name>
<feature type="binding site" evidence="10">
    <location>
        <position position="412"/>
    </location>
    <ligand>
        <name>Zn(2+)</name>
        <dbReference type="ChEBI" id="CHEBI:29105"/>
    </ligand>
</feature>
<reference evidence="12" key="2">
    <citation type="submission" date="2011-11" db="EMBL/GenBank/DDBJ databases">
        <authorList>
            <person name="Barker E."/>
        </authorList>
    </citation>
    <scope>NUCLEOTIDE SEQUENCE</scope>
    <source>
        <strain evidence="12">Birmingham 1</strain>
    </source>
</reference>
<dbReference type="GO" id="GO:0006281">
    <property type="term" value="P:DNA repair"/>
    <property type="evidence" value="ECO:0007669"/>
    <property type="project" value="UniProtKB-KW"/>
</dbReference>
<evidence type="ECO:0000256" key="5">
    <source>
        <dbReference type="ARBA" id="ARBA00022833"/>
    </source>
</evidence>
<feature type="binding site" evidence="10">
    <location>
        <position position="280"/>
    </location>
    <ligand>
        <name>NAD(+)</name>
        <dbReference type="ChEBI" id="CHEBI:57540"/>
    </ligand>
</feature>
<dbReference type="NCBIfam" id="NF005932">
    <property type="entry name" value="PRK07956.1"/>
    <property type="match status" value="1"/>
</dbReference>
<keyword evidence="1 10" id="KW-0436">Ligase</keyword>
<keyword evidence="10" id="KW-0464">Manganese</keyword>
<sequence length="663" mass="76047">MEKNKKIQQLREEILSHDEKYYKGESEIPDELHDFKVRKLKILEGTNTGVGHVSSERKNFKMRHEYPMLSLNNAFNEEELFSIFFNAHKKILGIESVNTPIEYFVEPKIDGVSVSLHYRYGQLVKAISRGDGQFGEDWTNQISHIMEIPKRVPMTEEFYVRGEIFVSKCNFRKIQSSTKEGEKSFINSRSYVSGALRLKDSAKIGEKLLSFISYQVLFIDGNKFKTQSESIEFLRKSGFPTHQSQYSLKSSQLHEILNFLSKFGEKRKDWEIPNDGLVLKVNELTLHPTIGSTSKFPKWAIAYKYPSLIKETILERIEATVGRSGRITYIGKLSPIYIDGSWIKWVTLHNYENVKMLKLHEGIVVQVYKSGEIIPRVISATPKFDKAFPIISHCPSCQSKLIFREGEKLQYCVNDNCERQKICKIIYFCSKKGVNVEGLSEQIITKLYSSKIINTLIDIFYLNKRKQELFKLTTLNIREKSFQNLMHSIEKSIKAPPEKILCGLGIDYIGITVSRLLLKKFSSIDNIFNSSLEEKINIEGIGPKSAKSIQDWLQNHENQLLIYELKKIGFNFSVGIAESVKVDVNHFLFGKTAVITGTFSISREKIKQALAIKYELQFRDSISKNVDFLLVGANAGSKVQQAHQHNIEILNLQEVESIISSLD</sequence>
<dbReference type="Pfam" id="PF00533">
    <property type="entry name" value="BRCT"/>
    <property type="match status" value="1"/>
</dbReference>
<comment type="catalytic activity">
    <reaction evidence="9 10">
        <text>NAD(+) + (deoxyribonucleotide)n-3'-hydroxyl + 5'-phospho-(deoxyribonucleotide)m = (deoxyribonucleotide)n+m + AMP + beta-nicotinamide D-nucleotide.</text>
        <dbReference type="EC" id="6.5.1.2"/>
    </reaction>
</comment>
<keyword evidence="6 10" id="KW-0460">Magnesium</keyword>
<accession>G8C2Y9</accession>
<evidence type="ECO:0000256" key="6">
    <source>
        <dbReference type="ARBA" id="ARBA00022842"/>
    </source>
</evidence>
<dbReference type="HAMAP" id="MF_01588">
    <property type="entry name" value="DNA_ligase_A"/>
    <property type="match status" value="1"/>
</dbReference>
<dbReference type="RefSeq" id="WP_015511552.1">
    <property type="nucleotide sequence ID" value="NC_021007.1"/>
</dbReference>